<accession>A0A518DKJ9</accession>
<protein>
    <submittedName>
        <fullName evidence="1">Uncharacterized protein</fullName>
    </submittedName>
</protein>
<organism evidence="1 2">
    <name type="scientific">Lignipirellula cremea</name>
    <dbReference type="NCBI Taxonomy" id="2528010"/>
    <lineage>
        <taxon>Bacteria</taxon>
        <taxon>Pseudomonadati</taxon>
        <taxon>Planctomycetota</taxon>
        <taxon>Planctomycetia</taxon>
        <taxon>Pirellulales</taxon>
        <taxon>Pirellulaceae</taxon>
        <taxon>Lignipirellula</taxon>
    </lineage>
</organism>
<evidence type="ECO:0000313" key="2">
    <source>
        <dbReference type="Proteomes" id="UP000317648"/>
    </source>
</evidence>
<proteinExistence type="predicted"/>
<dbReference type="KEGG" id="lcre:Pla8534_01080"/>
<dbReference type="EMBL" id="CP036433">
    <property type="protein sequence ID" value="QDU92362.1"/>
    <property type="molecule type" value="Genomic_DNA"/>
</dbReference>
<evidence type="ECO:0000313" key="1">
    <source>
        <dbReference type="EMBL" id="QDU92362.1"/>
    </source>
</evidence>
<keyword evidence="2" id="KW-1185">Reference proteome</keyword>
<dbReference type="Proteomes" id="UP000317648">
    <property type="component" value="Chromosome"/>
</dbReference>
<sequence length="101" mass="10929">MFDSFRRRIAAARHDNQLFFASLISEQTIASTFGQATAKLDAARIYTTAVTVWTFLSQVLSADHGCVHAVTQLIAYRVANGRSAPSSETGAYCIARDANGT</sequence>
<reference evidence="1 2" key="1">
    <citation type="submission" date="2019-02" db="EMBL/GenBank/DDBJ databases">
        <title>Deep-cultivation of Planctomycetes and their phenomic and genomic characterization uncovers novel biology.</title>
        <authorList>
            <person name="Wiegand S."/>
            <person name="Jogler M."/>
            <person name="Boedeker C."/>
            <person name="Pinto D."/>
            <person name="Vollmers J."/>
            <person name="Rivas-Marin E."/>
            <person name="Kohn T."/>
            <person name="Peeters S.H."/>
            <person name="Heuer A."/>
            <person name="Rast P."/>
            <person name="Oberbeckmann S."/>
            <person name="Bunk B."/>
            <person name="Jeske O."/>
            <person name="Meyerdierks A."/>
            <person name="Storesund J.E."/>
            <person name="Kallscheuer N."/>
            <person name="Luecker S."/>
            <person name="Lage O.M."/>
            <person name="Pohl T."/>
            <person name="Merkel B.J."/>
            <person name="Hornburger P."/>
            <person name="Mueller R.-W."/>
            <person name="Bruemmer F."/>
            <person name="Labrenz M."/>
            <person name="Spormann A.M."/>
            <person name="Op den Camp H."/>
            <person name="Overmann J."/>
            <person name="Amann R."/>
            <person name="Jetten M.S.M."/>
            <person name="Mascher T."/>
            <person name="Medema M.H."/>
            <person name="Devos D.P."/>
            <person name="Kaster A.-K."/>
            <person name="Ovreas L."/>
            <person name="Rohde M."/>
            <person name="Galperin M.Y."/>
            <person name="Jogler C."/>
        </authorList>
    </citation>
    <scope>NUCLEOTIDE SEQUENCE [LARGE SCALE GENOMIC DNA]</scope>
    <source>
        <strain evidence="1 2">Pla85_3_4</strain>
    </source>
</reference>
<dbReference type="RefSeq" id="WP_197442867.1">
    <property type="nucleotide sequence ID" value="NZ_CP036433.1"/>
</dbReference>
<gene>
    <name evidence="1" type="ORF">Pla8534_01080</name>
</gene>
<name>A0A518DKJ9_9BACT</name>
<dbReference type="AlphaFoldDB" id="A0A518DKJ9"/>